<accession>A0A382LSZ9</accession>
<keyword evidence="2" id="KW-1133">Transmembrane helix</keyword>
<evidence type="ECO:0000313" key="3">
    <source>
        <dbReference type="EMBL" id="SVC39563.1"/>
    </source>
</evidence>
<organism evidence="3">
    <name type="scientific">marine metagenome</name>
    <dbReference type="NCBI Taxonomy" id="408172"/>
    <lineage>
        <taxon>unclassified sequences</taxon>
        <taxon>metagenomes</taxon>
        <taxon>ecological metagenomes</taxon>
    </lineage>
</organism>
<protein>
    <recommendedName>
        <fullName evidence="4">SSD domain-containing protein</fullName>
    </recommendedName>
</protein>
<evidence type="ECO:0000256" key="1">
    <source>
        <dbReference type="SAM" id="Coils"/>
    </source>
</evidence>
<dbReference type="EMBL" id="UINC01088920">
    <property type="protein sequence ID" value="SVC39563.1"/>
    <property type="molecule type" value="Genomic_DNA"/>
</dbReference>
<dbReference type="Gene3D" id="1.20.1640.10">
    <property type="entry name" value="Multidrug efflux transporter AcrB transmembrane domain"/>
    <property type="match status" value="1"/>
</dbReference>
<feature type="transmembrane region" description="Helical" evidence="2">
    <location>
        <begin position="12"/>
        <end position="34"/>
    </location>
</feature>
<proteinExistence type="predicted"/>
<dbReference type="GO" id="GO:0042910">
    <property type="term" value="F:xenobiotic transmembrane transporter activity"/>
    <property type="evidence" value="ECO:0007669"/>
    <property type="project" value="TreeGrafter"/>
</dbReference>
<dbReference type="Pfam" id="PF00873">
    <property type="entry name" value="ACR_tran"/>
    <property type="match status" value="1"/>
</dbReference>
<feature type="non-terminal residue" evidence="3">
    <location>
        <position position="332"/>
    </location>
</feature>
<dbReference type="AlphaFoldDB" id="A0A382LSZ9"/>
<dbReference type="PRINTS" id="PR00702">
    <property type="entry name" value="ACRIFLAVINRP"/>
</dbReference>
<evidence type="ECO:0000256" key="2">
    <source>
        <dbReference type="SAM" id="Phobius"/>
    </source>
</evidence>
<sequence length="332" mass="37689">MKLTEKAIDQPILVLLLGLFIFILGIAASITLPLEAVPEIEVPYAMVVTSYRGAAPAEIESEIIKPIEEKLIELEDLEIVRTFALQGMAFCWVQFLPDSDTERSIDDLREKISEAEKEFPDEAEAPVVKELDFSELPILILNLFGDFDTFELTRYAERLEDELERIPGINDVNIFGSIEREIKVLVDPDKLEAIGIPVTQILGIIQQNNLNMPGGNITLDGQDLLIRTKGKFTHLDQLENVIVFSSPFGGVTRLRDIARIIDHYEDPQTYSRYNQQNSITLLISKRYGENIRDVTYNIEKKVAELIADYPTGLRFEYSARQATDIERQNSQL</sequence>
<dbReference type="PANTHER" id="PTHR32063">
    <property type="match status" value="1"/>
</dbReference>
<dbReference type="Gene3D" id="3.30.2090.10">
    <property type="entry name" value="Multidrug efflux transporter AcrB TolC docking domain, DN and DC subdomains"/>
    <property type="match status" value="1"/>
</dbReference>
<keyword evidence="2" id="KW-0812">Transmembrane</keyword>
<dbReference type="InterPro" id="IPR001036">
    <property type="entry name" value="Acrflvin-R"/>
</dbReference>
<dbReference type="Gene3D" id="3.30.70.1320">
    <property type="entry name" value="Multidrug efflux transporter AcrB pore domain like"/>
    <property type="match status" value="1"/>
</dbReference>
<reference evidence="3" key="1">
    <citation type="submission" date="2018-05" db="EMBL/GenBank/DDBJ databases">
        <authorList>
            <person name="Lanie J.A."/>
            <person name="Ng W.-L."/>
            <person name="Kazmierczak K.M."/>
            <person name="Andrzejewski T.M."/>
            <person name="Davidsen T.M."/>
            <person name="Wayne K.J."/>
            <person name="Tettelin H."/>
            <person name="Glass J.I."/>
            <person name="Rusch D."/>
            <person name="Podicherti R."/>
            <person name="Tsui H.-C.T."/>
            <person name="Winkler M.E."/>
        </authorList>
    </citation>
    <scope>NUCLEOTIDE SEQUENCE</scope>
</reference>
<keyword evidence="2" id="KW-0472">Membrane</keyword>
<gene>
    <name evidence="3" type="ORF">METZ01_LOCUS292417</name>
</gene>
<dbReference type="SUPFAM" id="SSF82693">
    <property type="entry name" value="Multidrug efflux transporter AcrB pore domain, PN1, PN2, PC1 and PC2 subdomains"/>
    <property type="match status" value="2"/>
</dbReference>
<dbReference type="SUPFAM" id="SSF82714">
    <property type="entry name" value="Multidrug efflux transporter AcrB TolC docking domain, DN and DC subdomains"/>
    <property type="match status" value="1"/>
</dbReference>
<dbReference type="GO" id="GO:0005886">
    <property type="term" value="C:plasma membrane"/>
    <property type="evidence" value="ECO:0007669"/>
    <property type="project" value="TreeGrafter"/>
</dbReference>
<name>A0A382LSZ9_9ZZZZ</name>
<evidence type="ECO:0008006" key="4">
    <source>
        <dbReference type="Google" id="ProtNLM"/>
    </source>
</evidence>
<feature type="coiled-coil region" evidence="1">
    <location>
        <begin position="98"/>
        <end position="125"/>
    </location>
</feature>
<keyword evidence="1" id="KW-0175">Coiled coil</keyword>
<dbReference type="Gene3D" id="3.30.70.1430">
    <property type="entry name" value="Multidrug efflux transporter AcrB pore domain"/>
    <property type="match status" value="1"/>
</dbReference>
<dbReference type="PANTHER" id="PTHR32063:SF24">
    <property type="entry name" value="CATION EFFLUX SYSTEM (ACRB_ACRD_ACRF FAMILY)"/>
    <property type="match status" value="1"/>
</dbReference>
<dbReference type="InterPro" id="IPR027463">
    <property type="entry name" value="AcrB_DN_DC_subdom"/>
</dbReference>